<evidence type="ECO:0000256" key="1">
    <source>
        <dbReference type="SAM" id="MobiDB-lite"/>
    </source>
</evidence>
<keyword evidence="2" id="KW-1185">Reference proteome</keyword>
<protein>
    <submittedName>
        <fullName evidence="3">Protein SSUH2 homolog</fullName>
    </submittedName>
</protein>
<dbReference type="AlphaFoldDB" id="A0A1S3WA90"/>
<evidence type="ECO:0000313" key="2">
    <source>
        <dbReference type="Proteomes" id="UP001652624"/>
    </source>
</evidence>
<dbReference type="PANTHER" id="PTHR48465:SF1">
    <property type="entry name" value="PROTEIN SSUH2 HOMOLOG"/>
    <property type="match status" value="1"/>
</dbReference>
<dbReference type="FunCoup" id="A0A1S3WA90">
    <property type="interactions" value="33"/>
</dbReference>
<reference evidence="3" key="1">
    <citation type="submission" date="2025-08" db="UniProtKB">
        <authorList>
            <consortium name="RefSeq"/>
        </authorList>
    </citation>
    <scope>IDENTIFICATION</scope>
</reference>
<feature type="region of interest" description="Disordered" evidence="1">
    <location>
        <begin position="1"/>
        <end position="24"/>
    </location>
</feature>
<sequence length="340" mass="38027">MDREGSQDQRWQAFSPMSEPSGRHQELRGWSWFLEHRVPVVTEEVAQDALLSFLSTRCCSSRVAAGGLVIRELRSWTLCRYRLQTFSESRTSEGTFQPLTRLSVDGPQRGASPRLWDITVPVPPMFQEDTRRVQVPHSSHVKECHKCRGHGRVKCSSCHGAGMMSCPCHSGAKHRAQRPRRCPACSGSGRHRCSTCSGRGSRQCATCRGEKRLRHFTQMVVTWKNSLFESLSQHALDCPPELLARARGHSLLQEEGTQVSPLEAFPLPEISRASEHGTAEHSAALGPGARILRQRQTVELVPVTEVHCWLRGRPRVFLICGTDLRVHLANVPGRCTCSVL</sequence>
<dbReference type="CTD" id="51066"/>
<dbReference type="RefSeq" id="XP_016043260.2">
    <property type="nucleotide sequence ID" value="XM_016187774.2"/>
</dbReference>
<name>A0A1S3WA90_ERIEU</name>
<dbReference type="SUPFAM" id="SSF57938">
    <property type="entry name" value="DnaJ/Hsp40 cysteine-rich domain"/>
    <property type="match status" value="1"/>
</dbReference>
<dbReference type="InterPro" id="IPR036410">
    <property type="entry name" value="HSP_DnaJ_Cys-rich_dom_sf"/>
</dbReference>
<dbReference type="InParanoid" id="A0A1S3WA90"/>
<accession>A0A1S3WA90</accession>
<organism evidence="2 3">
    <name type="scientific">Erinaceus europaeus</name>
    <name type="common">Western European hedgehog</name>
    <dbReference type="NCBI Taxonomy" id="9365"/>
    <lineage>
        <taxon>Eukaryota</taxon>
        <taxon>Metazoa</taxon>
        <taxon>Chordata</taxon>
        <taxon>Craniata</taxon>
        <taxon>Vertebrata</taxon>
        <taxon>Euteleostomi</taxon>
        <taxon>Mammalia</taxon>
        <taxon>Eutheria</taxon>
        <taxon>Laurasiatheria</taxon>
        <taxon>Eulipotyphla</taxon>
        <taxon>Erinaceidae</taxon>
        <taxon>Erinaceinae</taxon>
        <taxon>Erinaceus</taxon>
    </lineage>
</organism>
<dbReference type="OrthoDB" id="3355217at2759"/>
<dbReference type="PANTHER" id="PTHR48465">
    <property type="entry name" value="PROTEIN SSUH2 HOMOLOG"/>
    <property type="match status" value="1"/>
</dbReference>
<proteinExistence type="predicted"/>
<dbReference type="GeneID" id="103112801"/>
<evidence type="ECO:0000313" key="3">
    <source>
        <dbReference type="RefSeq" id="XP_016043260.2"/>
    </source>
</evidence>
<dbReference type="Proteomes" id="UP001652624">
    <property type="component" value="Chromosome 21"/>
</dbReference>
<dbReference type="InterPro" id="IPR052789">
    <property type="entry name" value="SSUH2_homolog"/>
</dbReference>
<gene>
    <name evidence="3" type="primary">SSUH2</name>
</gene>